<protein>
    <recommendedName>
        <fullName evidence="2">F-box domain-containing protein</fullName>
    </recommendedName>
</protein>
<feature type="domain" description="F-box" evidence="2">
    <location>
        <begin position="55"/>
        <end position="101"/>
    </location>
</feature>
<dbReference type="PROSITE" id="PS50181">
    <property type="entry name" value="FBOX"/>
    <property type="match status" value="1"/>
</dbReference>
<dbReference type="SUPFAM" id="SSF81383">
    <property type="entry name" value="F-box domain"/>
    <property type="match status" value="1"/>
</dbReference>
<dbReference type="Gene3D" id="3.80.10.10">
    <property type="entry name" value="Ribonuclease Inhibitor"/>
    <property type="match status" value="1"/>
</dbReference>
<evidence type="ECO:0000256" key="1">
    <source>
        <dbReference type="SAM" id="MobiDB-lite"/>
    </source>
</evidence>
<reference evidence="3" key="1">
    <citation type="submission" date="2020-05" db="UniProtKB">
        <authorList>
            <consortium name="EnsemblMetazoa"/>
        </authorList>
    </citation>
    <scope>IDENTIFICATION</scope>
    <source>
        <strain evidence="3">BB02</strain>
    </source>
</reference>
<feature type="compositionally biased region" description="Basic and acidic residues" evidence="1">
    <location>
        <begin position="39"/>
        <end position="51"/>
    </location>
</feature>
<dbReference type="KEGG" id="bgt:106054000"/>
<dbReference type="Pfam" id="PF12937">
    <property type="entry name" value="F-box-like"/>
    <property type="match status" value="1"/>
</dbReference>
<evidence type="ECO:0000259" key="2">
    <source>
        <dbReference type="PROSITE" id="PS50181"/>
    </source>
</evidence>
<sequence>NSTGKVSMDDNGICLNLMNGHASCETMSRNRKRHYSNGSKERDAKRSRTESQDKCMSWEDLPEEILSTVFRFLSNSDKSNAALVNKSWKRVFSVPSHWVYFDINLTTITFEQGLDICKLISSEIKELTINSETYRLTSTCQCVSVRVLVNLFRALIDKEAFDIKQIRLLNMSHILSNVDNASHDLVALMTILIKKQKNLRYFKLDSVSMTTENSCDILDALTGKISVRSLNLIHIAKRPDEPIMQRLRSLLRSMNYLENLQVGNVALNDSVLGSLALSVSKLTVHILNASDPPTLVGWKFLMKINPELKLKLVLPRQINMDKEDFENFLIDDMAVSSVYLTIDMSSMSFVHQVIAKRLKNTLKHLNLSIKGNVDVSEVFMAYSGKGDDCQTRGHMTVSAWKVRN</sequence>
<evidence type="ECO:0000313" key="4">
    <source>
        <dbReference type="Proteomes" id="UP000076420"/>
    </source>
</evidence>
<feature type="region of interest" description="Disordered" evidence="1">
    <location>
        <begin position="28"/>
        <end position="51"/>
    </location>
</feature>
<dbReference type="EnsemblMetazoa" id="BGLB037677-RA">
    <property type="protein sequence ID" value="BGLB037677-PA"/>
    <property type="gene ID" value="BGLB037677"/>
</dbReference>
<accession>A0A2C9M294</accession>
<dbReference type="VEuPathDB" id="VectorBase:BGLB037677"/>
<name>A0A2C9M294_BIOGL</name>
<dbReference type="AlphaFoldDB" id="A0A2C9M294"/>
<dbReference type="VEuPathDB" id="VectorBase:BGLAX_039922"/>
<evidence type="ECO:0000313" key="3">
    <source>
        <dbReference type="EnsemblMetazoa" id="BGLB037677-PA"/>
    </source>
</evidence>
<dbReference type="InterPro" id="IPR032675">
    <property type="entry name" value="LRR_dom_sf"/>
</dbReference>
<dbReference type="Proteomes" id="UP000076420">
    <property type="component" value="Unassembled WGS sequence"/>
</dbReference>
<dbReference type="Gene3D" id="1.20.1280.50">
    <property type="match status" value="1"/>
</dbReference>
<proteinExistence type="predicted"/>
<organism evidence="3 4">
    <name type="scientific">Biomphalaria glabrata</name>
    <name type="common">Bloodfluke planorb</name>
    <name type="synonym">Freshwater snail</name>
    <dbReference type="NCBI Taxonomy" id="6526"/>
    <lineage>
        <taxon>Eukaryota</taxon>
        <taxon>Metazoa</taxon>
        <taxon>Spiralia</taxon>
        <taxon>Lophotrochozoa</taxon>
        <taxon>Mollusca</taxon>
        <taxon>Gastropoda</taxon>
        <taxon>Heterobranchia</taxon>
        <taxon>Euthyneura</taxon>
        <taxon>Panpulmonata</taxon>
        <taxon>Hygrophila</taxon>
        <taxon>Lymnaeoidea</taxon>
        <taxon>Planorbidae</taxon>
        <taxon>Biomphalaria</taxon>
    </lineage>
</organism>
<gene>
    <name evidence="3" type="primary">106054000</name>
</gene>
<dbReference type="InterPro" id="IPR036047">
    <property type="entry name" value="F-box-like_dom_sf"/>
</dbReference>
<dbReference type="SMART" id="SM00256">
    <property type="entry name" value="FBOX"/>
    <property type="match status" value="1"/>
</dbReference>
<dbReference type="PANTHER" id="PTHR20872:SF1">
    <property type="entry name" value="F-BOX DOMAIN-CONTAINING PROTEIN"/>
    <property type="match status" value="1"/>
</dbReference>
<dbReference type="PANTHER" id="PTHR20872">
    <property type="match status" value="1"/>
</dbReference>
<dbReference type="InterPro" id="IPR001810">
    <property type="entry name" value="F-box_dom"/>
</dbReference>